<keyword evidence="4" id="KW-1185">Reference proteome</keyword>
<dbReference type="AlphaFoldDB" id="A0A7D8YZK4"/>
<dbReference type="EMBL" id="QGMG01000200">
    <property type="protein sequence ID" value="TVY55903.1"/>
    <property type="molecule type" value="Genomic_DNA"/>
</dbReference>
<proteinExistence type="predicted"/>
<feature type="domain" description="AAA+ ATPase" evidence="2">
    <location>
        <begin position="44"/>
        <end position="210"/>
    </location>
</feature>
<evidence type="ECO:0000259" key="2">
    <source>
        <dbReference type="SMART" id="SM00382"/>
    </source>
</evidence>
<feature type="signal peptide" evidence="1">
    <location>
        <begin position="1"/>
        <end position="22"/>
    </location>
</feature>
<evidence type="ECO:0000313" key="4">
    <source>
        <dbReference type="Proteomes" id="UP000481288"/>
    </source>
</evidence>
<dbReference type="GO" id="GO:0016301">
    <property type="term" value="F:kinase activity"/>
    <property type="evidence" value="ECO:0007669"/>
    <property type="project" value="UniProtKB-KW"/>
</dbReference>
<dbReference type="SUPFAM" id="SSF52540">
    <property type="entry name" value="P-loop containing nucleoside triphosphate hydrolases"/>
    <property type="match status" value="1"/>
</dbReference>
<keyword evidence="3" id="KW-0418">Kinase</keyword>
<dbReference type="Gene3D" id="3.40.50.300">
    <property type="entry name" value="P-loop containing nucleotide triphosphate hydrolases"/>
    <property type="match status" value="2"/>
</dbReference>
<dbReference type="InterPro" id="IPR027417">
    <property type="entry name" value="P-loop_NTPase"/>
</dbReference>
<keyword evidence="3" id="KW-0808">Transferase</keyword>
<dbReference type="SMART" id="SM00382">
    <property type="entry name" value="AAA"/>
    <property type="match status" value="1"/>
</dbReference>
<organism evidence="3 4">
    <name type="scientific">Lachnellula cervina</name>
    <dbReference type="NCBI Taxonomy" id="1316786"/>
    <lineage>
        <taxon>Eukaryota</taxon>
        <taxon>Fungi</taxon>
        <taxon>Dikarya</taxon>
        <taxon>Ascomycota</taxon>
        <taxon>Pezizomycotina</taxon>
        <taxon>Leotiomycetes</taxon>
        <taxon>Helotiales</taxon>
        <taxon>Lachnaceae</taxon>
        <taxon>Lachnellula</taxon>
    </lineage>
</organism>
<accession>A0A7D8YZK4</accession>
<dbReference type="InterPro" id="IPR003593">
    <property type="entry name" value="AAA+_ATPase"/>
</dbReference>
<comment type="caution">
    <text evidence="3">The sequence shown here is derived from an EMBL/GenBank/DDBJ whole genome shotgun (WGS) entry which is preliminary data.</text>
</comment>
<evidence type="ECO:0000313" key="3">
    <source>
        <dbReference type="EMBL" id="TVY55903.1"/>
    </source>
</evidence>
<dbReference type="PANTHER" id="PTHR10285">
    <property type="entry name" value="URIDINE KINASE"/>
    <property type="match status" value="1"/>
</dbReference>
<sequence>MYVPNNDILYFLLISLMEPVYSSLTDRATELCKQLDDNASPVQHRIVVALAGPPGSGKSTIAAKVVQRLNATSTLPFAVIVPMDGFHLPRSTLDALSNKLEAYARRGASWTFDEKGVLKLVNALSKSRFETSDVMIAPTFDHAAKDPVEDGITINPEVIFVLLEGNYLLLDEEPWNQIQGLMDDTWFVDVDPELARTRIAKRHIEAGIETTWDAAVRRAESNDLLNGVEIRRKLVKPAVVVQSVEE</sequence>
<keyword evidence="1" id="KW-0732">Signal</keyword>
<gene>
    <name evidence="3" type="ORF">LCER1_G002152</name>
</gene>
<protein>
    <submittedName>
        <fullName evidence="3">Putative uridine kinase</fullName>
    </submittedName>
</protein>
<reference evidence="3 4" key="1">
    <citation type="submission" date="2018-05" db="EMBL/GenBank/DDBJ databases">
        <title>Whole genome sequencing for identification of molecular markers to develop diagnostic detection tools for the regulated plant pathogen Lachnellula willkommii.</title>
        <authorList>
            <person name="Giroux E."/>
            <person name="Bilodeau G."/>
        </authorList>
    </citation>
    <scope>NUCLEOTIDE SEQUENCE [LARGE SCALE GENOMIC DNA]</scope>
    <source>
        <strain evidence="3 4">CBS 625.97</strain>
    </source>
</reference>
<name>A0A7D8YZK4_9HELO</name>
<feature type="chain" id="PRO_5029015914" evidence="1">
    <location>
        <begin position="23"/>
        <end position="246"/>
    </location>
</feature>
<dbReference type="InterPro" id="IPR006083">
    <property type="entry name" value="PRK/URK"/>
</dbReference>
<evidence type="ECO:0000256" key="1">
    <source>
        <dbReference type="SAM" id="SignalP"/>
    </source>
</evidence>
<dbReference type="Pfam" id="PF00485">
    <property type="entry name" value="PRK"/>
    <property type="match status" value="1"/>
</dbReference>
<dbReference type="Proteomes" id="UP000481288">
    <property type="component" value="Unassembled WGS sequence"/>
</dbReference>
<dbReference type="GO" id="GO:0005524">
    <property type="term" value="F:ATP binding"/>
    <property type="evidence" value="ECO:0007669"/>
    <property type="project" value="InterPro"/>
</dbReference>
<dbReference type="OrthoDB" id="6362633at2759"/>